<organism evidence="4 5">
    <name type="scientific">Paenibacillus pectinilyticus</name>
    <dbReference type="NCBI Taxonomy" id="512399"/>
    <lineage>
        <taxon>Bacteria</taxon>
        <taxon>Bacillati</taxon>
        <taxon>Bacillota</taxon>
        <taxon>Bacilli</taxon>
        <taxon>Bacillales</taxon>
        <taxon>Paenibacillaceae</taxon>
        <taxon>Paenibacillus</taxon>
    </lineage>
</organism>
<dbReference type="Pfam" id="PF14310">
    <property type="entry name" value="Fn3-like"/>
    <property type="match status" value="1"/>
</dbReference>
<feature type="domain" description="Fibronectin type III-like" evidence="3">
    <location>
        <begin position="28"/>
        <end position="98"/>
    </location>
</feature>
<name>A0A1C0ZZR7_9BACL</name>
<dbReference type="Gene3D" id="2.60.40.10">
    <property type="entry name" value="Immunoglobulins"/>
    <property type="match status" value="1"/>
</dbReference>
<dbReference type="PANTHER" id="PTHR42715">
    <property type="entry name" value="BETA-GLUCOSIDASE"/>
    <property type="match status" value="1"/>
</dbReference>
<gene>
    <name evidence="4" type="ORF">A8709_18210</name>
</gene>
<keyword evidence="2" id="KW-0378">Hydrolase</keyword>
<comment type="caution">
    <text evidence="4">The sequence shown here is derived from an EMBL/GenBank/DDBJ whole genome shotgun (WGS) entry which is preliminary data.</text>
</comment>
<proteinExistence type="inferred from homology"/>
<evidence type="ECO:0000313" key="4">
    <source>
        <dbReference type="EMBL" id="OCT13531.1"/>
    </source>
</evidence>
<comment type="similarity">
    <text evidence="1">Belongs to the glycosyl hydrolase 3 family.</text>
</comment>
<protein>
    <recommendedName>
        <fullName evidence="3">Fibronectin type III-like domain-containing protein</fullName>
    </recommendedName>
</protein>
<dbReference type="PANTHER" id="PTHR42715:SF10">
    <property type="entry name" value="BETA-GLUCOSIDASE"/>
    <property type="match status" value="1"/>
</dbReference>
<keyword evidence="5" id="KW-1185">Reference proteome</keyword>
<dbReference type="InterPro" id="IPR026891">
    <property type="entry name" value="Fn3-like"/>
</dbReference>
<dbReference type="STRING" id="512399.A8709_18210"/>
<sequence length="121" mass="13483">MNKKALKDTELLNVSVCVTNTGSCIGQEVVQLYVRDIESSVIRPDKELKGFEKVELAPGQFKTLTFHLNKRSFAYYDVGACDWTVETGDFELLIAQSSQDIILSETVTIESDYRTQAGVSP</sequence>
<evidence type="ECO:0000259" key="3">
    <source>
        <dbReference type="SMART" id="SM01217"/>
    </source>
</evidence>
<dbReference type="SMART" id="SM01217">
    <property type="entry name" value="Fn3_like"/>
    <property type="match status" value="1"/>
</dbReference>
<dbReference type="AlphaFoldDB" id="A0A1C0ZZR7"/>
<evidence type="ECO:0000313" key="5">
    <source>
        <dbReference type="Proteomes" id="UP000093309"/>
    </source>
</evidence>
<dbReference type="Proteomes" id="UP000093309">
    <property type="component" value="Unassembled WGS sequence"/>
</dbReference>
<accession>A0A1C0ZZR7</accession>
<dbReference type="FunFam" id="2.60.40.10:FF:000495">
    <property type="entry name" value="Periplasmic beta-glucosidase"/>
    <property type="match status" value="1"/>
</dbReference>
<reference evidence="5" key="1">
    <citation type="submission" date="2016-05" db="EMBL/GenBank/DDBJ databases">
        <title>Paenibacillus oryzae. sp. nov., isolated from the rice root.</title>
        <authorList>
            <person name="Zhang J."/>
            <person name="Zhang X."/>
        </authorList>
    </citation>
    <scope>NUCLEOTIDE SEQUENCE [LARGE SCALE GENOMIC DNA]</scope>
    <source>
        <strain evidence="5">KCTC13222</strain>
    </source>
</reference>
<dbReference type="InterPro" id="IPR050288">
    <property type="entry name" value="Cellulose_deg_GH3"/>
</dbReference>
<dbReference type="EMBL" id="LYPC01000022">
    <property type="protein sequence ID" value="OCT13531.1"/>
    <property type="molecule type" value="Genomic_DNA"/>
</dbReference>
<evidence type="ECO:0000256" key="1">
    <source>
        <dbReference type="ARBA" id="ARBA00005336"/>
    </source>
</evidence>
<evidence type="ECO:0000256" key="2">
    <source>
        <dbReference type="ARBA" id="ARBA00022801"/>
    </source>
</evidence>
<dbReference type="InterPro" id="IPR013783">
    <property type="entry name" value="Ig-like_fold"/>
</dbReference>
<dbReference type="GO" id="GO:0008422">
    <property type="term" value="F:beta-glucosidase activity"/>
    <property type="evidence" value="ECO:0007669"/>
    <property type="project" value="UniProtKB-ARBA"/>
</dbReference>